<dbReference type="EMBL" id="CP076133">
    <property type="protein sequence ID" value="QWG05510.1"/>
    <property type="molecule type" value="Genomic_DNA"/>
</dbReference>
<gene>
    <name evidence="1" type="ORF">KMW28_24125</name>
</gene>
<proteinExistence type="predicted"/>
<evidence type="ECO:0000313" key="2">
    <source>
        <dbReference type="Proteomes" id="UP000678679"/>
    </source>
</evidence>
<name>A0AAX1NF97_9BACT</name>
<organism evidence="1 2">
    <name type="scientific">Flammeovirga yaeyamensis</name>
    <dbReference type="NCBI Taxonomy" id="367791"/>
    <lineage>
        <taxon>Bacteria</taxon>
        <taxon>Pseudomonadati</taxon>
        <taxon>Bacteroidota</taxon>
        <taxon>Cytophagia</taxon>
        <taxon>Cytophagales</taxon>
        <taxon>Flammeovirgaceae</taxon>
        <taxon>Flammeovirga</taxon>
    </lineage>
</organism>
<dbReference type="AlphaFoldDB" id="A0AAX1NF97"/>
<keyword evidence="2" id="KW-1185">Reference proteome</keyword>
<dbReference type="RefSeq" id="WP_169661839.1">
    <property type="nucleotide sequence ID" value="NZ_CP076133.1"/>
</dbReference>
<evidence type="ECO:0000313" key="1">
    <source>
        <dbReference type="EMBL" id="QWG05510.1"/>
    </source>
</evidence>
<dbReference type="KEGG" id="fya:KMW28_24125"/>
<protein>
    <submittedName>
        <fullName evidence="1">Uncharacterized protein</fullName>
    </submittedName>
</protein>
<accession>A0AAX1NF97</accession>
<sequence length="104" mass="12410">MKPRYLLISILIIIHFSCVDDKIEETKIAIINQDLEHLKELDSSIYKILKKDLSKEEDSIFNIYRGERQNVDNELLHLLMEKQSEERLKNELKQLEEASKLLER</sequence>
<reference evidence="1 2" key="1">
    <citation type="submission" date="2021-05" db="EMBL/GenBank/DDBJ databases">
        <title>Comparative genomic studies on the polysaccharide-degrading batcterial strains of the Flammeovirga genus.</title>
        <authorList>
            <person name="Zewei F."/>
            <person name="Zheng Z."/>
            <person name="Yu L."/>
            <person name="Ruyue G."/>
            <person name="Yanhong M."/>
            <person name="Yuanyuan C."/>
            <person name="Jingyan G."/>
            <person name="Wenjun H."/>
        </authorList>
    </citation>
    <scope>NUCLEOTIDE SEQUENCE [LARGE SCALE GENOMIC DNA]</scope>
    <source>
        <strain evidence="1 2">NBRC:100898</strain>
    </source>
</reference>
<dbReference type="Proteomes" id="UP000678679">
    <property type="component" value="Chromosome 2"/>
</dbReference>